<accession>A0A0R2RNQ0</accession>
<dbReference type="FunFam" id="3.10.300.10:FF:000001">
    <property type="entry name" value="Putative 3-methyladenine DNA glycosylase"/>
    <property type="match status" value="1"/>
</dbReference>
<sequence length="201" mass="22013">MRRPLSRAFYAGEDPVPIAKRLLGKVVRVQSKGEVCLARIVETEAYGGKLDRASHAWKGRSPRNASMFGPPGTAYVYLCYGIHRMLNVVTAPQGVAAAVLIRGVEPLRGAEQMARRRKVSSQEFRLTAGPGALTQALGVRLQWDGSDLVTGPIRIEDDGVSFTKVEVGVGRRIGIHYAGGAARFPWRFWIKGNPWVSRAKS</sequence>
<dbReference type="HAMAP" id="MF_00527">
    <property type="entry name" value="3MGH"/>
    <property type="match status" value="1"/>
</dbReference>
<proteinExistence type="inferred from homology"/>
<dbReference type="SUPFAM" id="SSF50486">
    <property type="entry name" value="FMT C-terminal domain-like"/>
    <property type="match status" value="1"/>
</dbReference>
<evidence type="ECO:0000313" key="7">
    <source>
        <dbReference type="Proteomes" id="UP000051269"/>
    </source>
</evidence>
<keyword evidence="4 5" id="KW-0234">DNA repair</keyword>
<name>A0A0R2RNQ0_9BACT</name>
<keyword evidence="2 5" id="KW-0227">DNA damage</keyword>
<gene>
    <name evidence="6" type="ORF">ABR82_08435</name>
</gene>
<protein>
    <recommendedName>
        <fullName evidence="5">Putative 3-methyladenine DNA glycosylase</fullName>
        <ecNumber evidence="5">3.2.2.-</ecNumber>
    </recommendedName>
</protein>
<evidence type="ECO:0000313" key="6">
    <source>
        <dbReference type="EMBL" id="KRO62770.1"/>
    </source>
</evidence>
<dbReference type="NCBIfam" id="NF002003">
    <property type="entry name" value="PRK00802.1-3"/>
    <property type="match status" value="1"/>
</dbReference>
<dbReference type="EC" id="3.2.2.-" evidence="5"/>
<keyword evidence="3 5" id="KW-0378">Hydrolase</keyword>
<dbReference type="CDD" id="cd00540">
    <property type="entry name" value="AAG"/>
    <property type="match status" value="1"/>
</dbReference>
<evidence type="ECO:0000256" key="3">
    <source>
        <dbReference type="ARBA" id="ARBA00022801"/>
    </source>
</evidence>
<dbReference type="InterPro" id="IPR003180">
    <property type="entry name" value="MPG"/>
</dbReference>
<dbReference type="NCBIfam" id="TIGR00567">
    <property type="entry name" value="3mg"/>
    <property type="match status" value="1"/>
</dbReference>
<evidence type="ECO:0000256" key="2">
    <source>
        <dbReference type="ARBA" id="ARBA00022763"/>
    </source>
</evidence>
<dbReference type="Proteomes" id="UP000051269">
    <property type="component" value="Unassembled WGS sequence"/>
</dbReference>
<dbReference type="GO" id="GO:0006284">
    <property type="term" value="P:base-excision repair"/>
    <property type="evidence" value="ECO:0007669"/>
    <property type="project" value="InterPro"/>
</dbReference>
<organism evidence="6 7">
    <name type="scientific">Verrucomicrobia subdivision 6 bacterium BACL9 MAG-120507-bin52</name>
    <dbReference type="NCBI Taxonomy" id="1655590"/>
    <lineage>
        <taxon>Bacteria</taxon>
        <taxon>Pseudomonadati</taxon>
        <taxon>Verrucomicrobiota</taxon>
        <taxon>Verrucomicrobiia</taxon>
        <taxon>Verrucomicrobiales</taxon>
        <taxon>Verrucomicrobia subdivision 6</taxon>
    </lineage>
</organism>
<evidence type="ECO:0000256" key="5">
    <source>
        <dbReference type="HAMAP-Rule" id="MF_00527"/>
    </source>
</evidence>
<dbReference type="GO" id="GO:0003905">
    <property type="term" value="F:alkylbase DNA N-glycosylase activity"/>
    <property type="evidence" value="ECO:0007669"/>
    <property type="project" value="InterPro"/>
</dbReference>
<dbReference type="GO" id="GO:0003677">
    <property type="term" value="F:DNA binding"/>
    <property type="evidence" value="ECO:0007669"/>
    <property type="project" value="InterPro"/>
</dbReference>
<dbReference type="InterPro" id="IPR011034">
    <property type="entry name" value="Formyl_transferase-like_C_sf"/>
</dbReference>
<reference evidence="6 7" key="1">
    <citation type="submission" date="2015-10" db="EMBL/GenBank/DDBJ databases">
        <title>Metagenome-Assembled Genomes uncover a global brackish microbiome.</title>
        <authorList>
            <person name="Hugerth L.W."/>
            <person name="Larsson J."/>
            <person name="Alneberg J."/>
            <person name="Lindh M.V."/>
            <person name="Legrand C."/>
            <person name="Pinhassi J."/>
            <person name="Andersson A.F."/>
        </authorList>
    </citation>
    <scope>NUCLEOTIDE SEQUENCE [LARGE SCALE GENOMIC DNA]</scope>
    <source>
        <strain evidence="6">BACL18 MAG-120507-bin52</strain>
    </source>
</reference>
<dbReference type="PANTHER" id="PTHR10429">
    <property type="entry name" value="DNA-3-METHYLADENINE GLYCOSYLASE"/>
    <property type="match status" value="1"/>
</dbReference>
<comment type="similarity">
    <text evidence="1 5">Belongs to the DNA glycosylase MPG family.</text>
</comment>
<dbReference type="AlphaFoldDB" id="A0A0R2RNQ0"/>
<evidence type="ECO:0000256" key="1">
    <source>
        <dbReference type="ARBA" id="ARBA00009232"/>
    </source>
</evidence>
<dbReference type="InterPro" id="IPR036995">
    <property type="entry name" value="MPG_sf"/>
</dbReference>
<evidence type="ECO:0000256" key="4">
    <source>
        <dbReference type="ARBA" id="ARBA00023204"/>
    </source>
</evidence>
<dbReference type="PANTHER" id="PTHR10429:SF0">
    <property type="entry name" value="DNA-3-METHYLADENINE GLYCOSYLASE"/>
    <property type="match status" value="1"/>
</dbReference>
<dbReference type="Gene3D" id="3.10.300.10">
    <property type="entry name" value="Methylpurine-DNA glycosylase (MPG)"/>
    <property type="match status" value="1"/>
</dbReference>
<dbReference type="EMBL" id="LIBO01000036">
    <property type="protein sequence ID" value="KRO62770.1"/>
    <property type="molecule type" value="Genomic_DNA"/>
</dbReference>
<dbReference type="Pfam" id="PF02245">
    <property type="entry name" value="Pur_DNA_glyco"/>
    <property type="match status" value="1"/>
</dbReference>
<comment type="caution">
    <text evidence="6">The sequence shown here is derived from an EMBL/GenBank/DDBJ whole genome shotgun (WGS) entry which is preliminary data.</text>
</comment>